<evidence type="ECO:0000256" key="1">
    <source>
        <dbReference type="SAM" id="SignalP"/>
    </source>
</evidence>
<evidence type="ECO:0000313" key="3">
    <source>
        <dbReference type="RefSeq" id="XP_013383878.1"/>
    </source>
</evidence>
<dbReference type="RefSeq" id="XP_013383878.1">
    <property type="nucleotide sequence ID" value="XM_013528424.1"/>
</dbReference>
<keyword evidence="2" id="KW-1185">Reference proteome</keyword>
<dbReference type="InParanoid" id="A0A1S3HCX5"/>
<dbReference type="AlphaFoldDB" id="A0A1S3HCX5"/>
<dbReference type="GeneID" id="106154160"/>
<name>A0A1S3HCX5_LINAN</name>
<gene>
    <name evidence="3" type="primary">LOC106154160</name>
</gene>
<sequence>MKKTTVFVFGIFLAVLFHLSTAVDSDVAASRVKRGLPRWINRAIQAVPAYCAATAGAAAGRMLRAYYDMRRANWQNCDKYFHCRGNYEAGRLGYCGKLTAKAISEAREWAQSGGSHGSDSAEDRVANDYGRAGGNCVQRYILGTRNTRQECSLPRRLW</sequence>
<evidence type="ECO:0000313" key="2">
    <source>
        <dbReference type="Proteomes" id="UP000085678"/>
    </source>
</evidence>
<dbReference type="Pfam" id="PF00277">
    <property type="entry name" value="SAA"/>
    <property type="match status" value="1"/>
</dbReference>
<reference evidence="3" key="1">
    <citation type="submission" date="2025-08" db="UniProtKB">
        <authorList>
            <consortium name="RefSeq"/>
        </authorList>
    </citation>
    <scope>IDENTIFICATION</scope>
    <source>
        <tissue evidence="3">Gonads</tissue>
    </source>
</reference>
<dbReference type="GO" id="GO:0005576">
    <property type="term" value="C:extracellular region"/>
    <property type="evidence" value="ECO:0007669"/>
    <property type="project" value="InterPro"/>
</dbReference>
<proteinExistence type="predicted"/>
<dbReference type="Proteomes" id="UP000085678">
    <property type="component" value="Unplaced"/>
</dbReference>
<keyword evidence="1" id="KW-0732">Signal</keyword>
<feature type="signal peptide" evidence="1">
    <location>
        <begin position="1"/>
        <end position="22"/>
    </location>
</feature>
<organism evidence="2 3">
    <name type="scientific">Lingula anatina</name>
    <name type="common">Brachiopod</name>
    <name type="synonym">Lingula unguis</name>
    <dbReference type="NCBI Taxonomy" id="7574"/>
    <lineage>
        <taxon>Eukaryota</taxon>
        <taxon>Metazoa</taxon>
        <taxon>Spiralia</taxon>
        <taxon>Lophotrochozoa</taxon>
        <taxon>Brachiopoda</taxon>
        <taxon>Linguliformea</taxon>
        <taxon>Lingulata</taxon>
        <taxon>Lingulida</taxon>
        <taxon>Linguloidea</taxon>
        <taxon>Lingulidae</taxon>
        <taxon>Lingula</taxon>
    </lineage>
</organism>
<dbReference type="PRINTS" id="PR00306">
    <property type="entry name" value="SERUMAMYLOID"/>
</dbReference>
<dbReference type="KEGG" id="lak:106154160"/>
<dbReference type="InterPro" id="IPR000096">
    <property type="entry name" value="Serum_amyloid_A"/>
</dbReference>
<accession>A0A1S3HCX5</accession>
<protein>
    <submittedName>
        <fullName evidence="3">Serum amyloid A-3 protein-like</fullName>
    </submittedName>
</protein>
<dbReference type="OrthoDB" id="6112826at2759"/>
<dbReference type="SMART" id="SM00197">
    <property type="entry name" value="SAA"/>
    <property type="match status" value="1"/>
</dbReference>
<feature type="chain" id="PRO_5010197094" evidence="1">
    <location>
        <begin position="23"/>
        <end position="158"/>
    </location>
</feature>
<dbReference type="Gene3D" id="1.10.132.110">
    <property type="entry name" value="Serum amyloid A protein"/>
    <property type="match status" value="1"/>
</dbReference>